<feature type="transmembrane region" description="Helical" evidence="1">
    <location>
        <begin position="28"/>
        <end position="48"/>
    </location>
</feature>
<dbReference type="InterPro" id="IPR009721">
    <property type="entry name" value="O-acyltransferase_WSD1_C"/>
</dbReference>
<dbReference type="GO" id="GO:0019432">
    <property type="term" value="P:triglyceride biosynthetic process"/>
    <property type="evidence" value="ECO:0007669"/>
    <property type="project" value="TreeGrafter"/>
</dbReference>
<keyword evidence="1" id="KW-0472">Membrane</keyword>
<reference evidence="3 4" key="1">
    <citation type="submission" date="2019-01" db="EMBL/GenBank/DDBJ databases">
        <authorList>
            <person name="Sayadi A."/>
        </authorList>
    </citation>
    <scope>NUCLEOTIDE SEQUENCE [LARGE SCALE GENOMIC DNA]</scope>
</reference>
<dbReference type="PANTHER" id="PTHR31650">
    <property type="entry name" value="O-ACYLTRANSFERASE (WSD1-LIKE) FAMILY PROTEIN"/>
    <property type="match status" value="1"/>
</dbReference>
<dbReference type="EMBL" id="CAACVG010006464">
    <property type="protein sequence ID" value="VEN40300.1"/>
    <property type="molecule type" value="Genomic_DNA"/>
</dbReference>
<accession>A0A653BXT9</accession>
<evidence type="ECO:0000256" key="1">
    <source>
        <dbReference type="SAM" id="Phobius"/>
    </source>
</evidence>
<gene>
    <name evidence="3" type="ORF">CALMAC_LOCUS4506</name>
</gene>
<keyword evidence="1" id="KW-0812">Transmembrane</keyword>
<dbReference type="Proteomes" id="UP000410492">
    <property type="component" value="Unassembled WGS sequence"/>
</dbReference>
<dbReference type="OrthoDB" id="619536at2759"/>
<keyword evidence="4" id="KW-1185">Reference proteome</keyword>
<proteinExistence type="predicted"/>
<dbReference type="AlphaFoldDB" id="A0A653BXT9"/>
<dbReference type="Pfam" id="PF06974">
    <property type="entry name" value="WS_DGAT_C"/>
    <property type="match status" value="1"/>
</dbReference>
<keyword evidence="1" id="KW-1133">Transmembrane helix</keyword>
<evidence type="ECO:0000313" key="3">
    <source>
        <dbReference type="EMBL" id="VEN40300.1"/>
    </source>
</evidence>
<dbReference type="InterPro" id="IPR045034">
    <property type="entry name" value="O-acyltransferase_WSD1-like"/>
</dbReference>
<dbReference type="GO" id="GO:0008374">
    <property type="term" value="F:O-acyltransferase activity"/>
    <property type="evidence" value="ECO:0007669"/>
    <property type="project" value="InterPro"/>
</dbReference>
<dbReference type="PANTHER" id="PTHR31650:SF1">
    <property type="entry name" value="WAX ESTER SYNTHASE_DIACYLGLYCEROL ACYLTRANSFERASE 4-RELATED"/>
    <property type="match status" value="1"/>
</dbReference>
<sequence>MTGCISKNDGNGGKTHNIPKLRLSLSNLFVSIPIVIVIGTIWLAFVIFRQLLSILLKIWYGKRFGGMMSAADAIWMSKRESSPVIHALVVYKSKIKTADEFSAHIHEYARRLFLDDNPNTHTKINGIHKSFLGYTYYLNDMLTENDCHTVLNLDSIDKDYLEDSDLSDILDDCNKMPLPYKNKALWEVVTLSKPLKPDGDAHKYVVIFRVNHAFGDGLSAIYYLFHYIADKRADFVKDMSELVKKFGVGEDSDRGIMKKLKYFFRICYCIACAPIVVFNEQGFRKYTNSLHGPKLSGEKHFVYSTEHPDEHLMEAIRQIKKGVPRATFTGIIATGISRALQTYFITNCKEIPELVIGGTVALLSLPNLNGYPKLENNVCLGPVVLPMLRGRVSIQEQLKEVSEQIELLRDTPYFMVKYLLTVFFIGYFPSPITKFCLDQEVSATFSLSNIPGFPDTPSFGQETKDFYFFTPNLQRIGVGFCVLTYQDKLRIGLVVDKVLVPQKEAVQDLVDNVIKELRLMYEEYKLNNI</sequence>
<protein>
    <recommendedName>
        <fullName evidence="2">O-acyltransferase WSD1 C-terminal domain-containing protein</fullName>
    </recommendedName>
</protein>
<evidence type="ECO:0000259" key="2">
    <source>
        <dbReference type="Pfam" id="PF06974"/>
    </source>
</evidence>
<name>A0A653BXT9_CALMS</name>
<dbReference type="GO" id="GO:0005886">
    <property type="term" value="C:plasma membrane"/>
    <property type="evidence" value="ECO:0007669"/>
    <property type="project" value="TreeGrafter"/>
</dbReference>
<evidence type="ECO:0000313" key="4">
    <source>
        <dbReference type="Proteomes" id="UP000410492"/>
    </source>
</evidence>
<feature type="domain" description="O-acyltransferase WSD1 C-terminal" evidence="2">
    <location>
        <begin position="383"/>
        <end position="517"/>
    </location>
</feature>
<organism evidence="3 4">
    <name type="scientific">Callosobruchus maculatus</name>
    <name type="common">Southern cowpea weevil</name>
    <name type="synonym">Pulse bruchid</name>
    <dbReference type="NCBI Taxonomy" id="64391"/>
    <lineage>
        <taxon>Eukaryota</taxon>
        <taxon>Metazoa</taxon>
        <taxon>Ecdysozoa</taxon>
        <taxon>Arthropoda</taxon>
        <taxon>Hexapoda</taxon>
        <taxon>Insecta</taxon>
        <taxon>Pterygota</taxon>
        <taxon>Neoptera</taxon>
        <taxon>Endopterygota</taxon>
        <taxon>Coleoptera</taxon>
        <taxon>Polyphaga</taxon>
        <taxon>Cucujiformia</taxon>
        <taxon>Chrysomeloidea</taxon>
        <taxon>Chrysomelidae</taxon>
        <taxon>Bruchinae</taxon>
        <taxon>Bruchini</taxon>
        <taxon>Callosobruchus</taxon>
    </lineage>
</organism>